<evidence type="ECO:0000313" key="2">
    <source>
        <dbReference type="Proteomes" id="UP000595814"/>
    </source>
</evidence>
<organism evidence="1 2">
    <name type="scientific">Miniphocaeibacter halophilus</name>
    <dbReference type="NCBI Taxonomy" id="2931922"/>
    <lineage>
        <taxon>Bacteria</taxon>
        <taxon>Bacillati</taxon>
        <taxon>Bacillota</taxon>
        <taxon>Tissierellia</taxon>
        <taxon>Tissierellales</taxon>
        <taxon>Peptoniphilaceae</taxon>
        <taxon>Miniphocaeibacter</taxon>
    </lineage>
</organism>
<gene>
    <name evidence="1" type="ORF">JFY71_05635</name>
</gene>
<accession>A0AC61N397</accession>
<evidence type="ECO:0000313" key="1">
    <source>
        <dbReference type="EMBL" id="QQK09018.1"/>
    </source>
</evidence>
<keyword evidence="2" id="KW-1185">Reference proteome</keyword>
<sequence length="97" mass="11799">MKYDLKTAHNFLEEYLKMNIDIEYIACESIEFESNELDEELFPKNIVLPTKVMTHAYLYGEYYLYYINTIETNEVMLMDLLKDWDLVYYKFGDSYNE</sequence>
<dbReference type="Proteomes" id="UP000595814">
    <property type="component" value="Chromosome"/>
</dbReference>
<dbReference type="EMBL" id="CP066744">
    <property type="protein sequence ID" value="QQK09018.1"/>
    <property type="molecule type" value="Genomic_DNA"/>
</dbReference>
<reference evidence="1 2" key="1">
    <citation type="journal article" date="2022" name="Int. J. Syst. Evol. Microbiol.">
        <title>Miniphocaeibacter halophilus sp. nov., an ammonium-tolerant acetate-producing bacterium isolated from a biogas system.</title>
        <authorList>
            <person name="Schnurer A."/>
            <person name="Singh A."/>
            <person name="Bi S."/>
            <person name="Qiao W."/>
            <person name="Westerholm M."/>
        </authorList>
    </citation>
    <scope>NUCLEOTIDE SEQUENCE [LARGE SCALE GENOMIC DNA]</scope>
    <source>
        <strain evidence="1 2">AMB_01</strain>
    </source>
</reference>
<proteinExistence type="predicted"/>
<protein>
    <submittedName>
        <fullName evidence="1">Uncharacterized protein</fullName>
    </submittedName>
</protein>
<name>A0AC61N397_9FIRM</name>